<reference evidence="2 3" key="1">
    <citation type="submission" date="2019-06" db="EMBL/GenBank/DDBJ databases">
        <title>Whole genome shotgun sequence of Pseudonocardia hydrocarbonoxydans NBRC 14498.</title>
        <authorList>
            <person name="Hosoyama A."/>
            <person name="Uohara A."/>
            <person name="Ohji S."/>
            <person name="Ichikawa N."/>
        </authorList>
    </citation>
    <scope>NUCLEOTIDE SEQUENCE [LARGE SCALE GENOMIC DNA]</scope>
    <source>
        <strain evidence="2 3">NBRC 14498</strain>
    </source>
</reference>
<proteinExistence type="predicted"/>
<keyword evidence="3" id="KW-1185">Reference proteome</keyword>
<feature type="region of interest" description="Disordered" evidence="1">
    <location>
        <begin position="79"/>
        <end position="103"/>
    </location>
</feature>
<dbReference type="EMBL" id="BJNG01000026">
    <property type="protein sequence ID" value="GEC20999.1"/>
    <property type="molecule type" value="Genomic_DNA"/>
</dbReference>
<evidence type="ECO:0000256" key="1">
    <source>
        <dbReference type="SAM" id="MobiDB-lite"/>
    </source>
</evidence>
<protein>
    <submittedName>
        <fullName evidence="2">Uncharacterized protein</fullName>
    </submittedName>
</protein>
<evidence type="ECO:0000313" key="3">
    <source>
        <dbReference type="Proteomes" id="UP000320338"/>
    </source>
</evidence>
<dbReference type="AlphaFoldDB" id="A0A4Y3WTC3"/>
<comment type="caution">
    <text evidence="2">The sequence shown here is derived from an EMBL/GenBank/DDBJ whole genome shotgun (WGS) entry which is preliminary data.</text>
</comment>
<organism evidence="2 3">
    <name type="scientific">Pseudonocardia hydrocarbonoxydans</name>
    <dbReference type="NCBI Taxonomy" id="76726"/>
    <lineage>
        <taxon>Bacteria</taxon>
        <taxon>Bacillati</taxon>
        <taxon>Actinomycetota</taxon>
        <taxon>Actinomycetes</taxon>
        <taxon>Pseudonocardiales</taxon>
        <taxon>Pseudonocardiaceae</taxon>
        <taxon>Pseudonocardia</taxon>
    </lineage>
</organism>
<dbReference type="Proteomes" id="UP000320338">
    <property type="component" value="Unassembled WGS sequence"/>
</dbReference>
<evidence type="ECO:0000313" key="2">
    <source>
        <dbReference type="EMBL" id="GEC20999.1"/>
    </source>
</evidence>
<gene>
    <name evidence="2" type="ORF">PHY01_32820</name>
</gene>
<sequence length="103" mass="11999">MGQQTIFRHNSHQFYQEERIDRWVHRKVDPPPGFGSYSELHPGGLRDPRLLTHLRFTRNRSAFQGDEETRCFWIRAAGARNAKRPRPEGSGRTRTGAVRLSVE</sequence>
<accession>A0A4Y3WTC3</accession>
<name>A0A4Y3WTC3_9PSEU</name>